<feature type="region of interest" description="Disordered" evidence="14">
    <location>
        <begin position="1"/>
        <end position="34"/>
    </location>
</feature>
<evidence type="ECO:0000256" key="4">
    <source>
        <dbReference type="ARBA" id="ARBA00012702"/>
    </source>
</evidence>
<dbReference type="PROSITE" id="PS51147">
    <property type="entry name" value="PFTA"/>
    <property type="match status" value="5"/>
</dbReference>
<dbReference type="InterPro" id="IPR002088">
    <property type="entry name" value="Prenyl_trans_a"/>
</dbReference>
<gene>
    <name evidence="15" type="ORF">E0Z10_g2207</name>
</gene>
<evidence type="ECO:0000256" key="13">
    <source>
        <dbReference type="ARBA" id="ARBA00043219"/>
    </source>
</evidence>
<keyword evidence="5" id="KW-0637">Prenyltransferase</keyword>
<dbReference type="PANTHER" id="PTHR11129:SF1">
    <property type="entry name" value="PROTEIN FARNESYLTRANSFERASE_GERANYLGERANYLTRANSFERASE TYPE-1 SUBUNIT ALPHA"/>
    <property type="match status" value="1"/>
</dbReference>
<dbReference type="Gene3D" id="1.25.40.120">
    <property type="entry name" value="Protein prenylyltransferase"/>
    <property type="match status" value="1"/>
</dbReference>
<dbReference type="GO" id="GO:0004660">
    <property type="term" value="F:protein farnesyltransferase activity"/>
    <property type="evidence" value="ECO:0007669"/>
    <property type="project" value="UniProtKB-EC"/>
</dbReference>
<feature type="compositionally biased region" description="Basic and acidic residues" evidence="14">
    <location>
        <begin position="106"/>
        <end position="122"/>
    </location>
</feature>
<keyword evidence="8" id="KW-0460">Magnesium</keyword>
<comment type="caution">
    <text evidence="15">The sequence shown here is derived from an EMBL/GenBank/DDBJ whole genome shotgun (WGS) entry which is preliminary data.</text>
</comment>
<evidence type="ECO:0000313" key="16">
    <source>
        <dbReference type="Proteomes" id="UP000297716"/>
    </source>
</evidence>
<feature type="region of interest" description="Disordered" evidence="14">
    <location>
        <begin position="96"/>
        <end position="123"/>
    </location>
</feature>
<proteinExistence type="inferred from homology"/>
<comment type="similarity">
    <text evidence="2">Belongs to the protein prenyltransferase subunit alpha family.</text>
</comment>
<evidence type="ECO:0000256" key="3">
    <source>
        <dbReference type="ARBA" id="ARBA00012700"/>
    </source>
</evidence>
<evidence type="ECO:0000256" key="1">
    <source>
        <dbReference type="ARBA" id="ARBA00001946"/>
    </source>
</evidence>
<evidence type="ECO:0000256" key="14">
    <source>
        <dbReference type="SAM" id="MobiDB-lite"/>
    </source>
</evidence>
<keyword evidence="6" id="KW-0808">Transferase</keyword>
<dbReference type="STRING" id="37992.A0A4Z0YQB3"/>
<keyword evidence="7" id="KW-0677">Repeat</keyword>
<dbReference type="GO" id="GO:0005965">
    <property type="term" value="C:protein farnesyltransferase complex"/>
    <property type="evidence" value="ECO:0007669"/>
    <property type="project" value="TreeGrafter"/>
</dbReference>
<dbReference type="EC" id="2.5.1.58" evidence="4"/>
<evidence type="ECO:0000256" key="9">
    <source>
        <dbReference type="ARBA" id="ARBA00040965"/>
    </source>
</evidence>
<evidence type="ECO:0000256" key="11">
    <source>
        <dbReference type="ARBA" id="ARBA00042436"/>
    </source>
</evidence>
<protein>
    <recommendedName>
        <fullName evidence="9">Protein farnesyltransferase/geranylgeranyltransferase type-1 subunit alpha</fullName>
        <ecNumber evidence="4">2.5.1.58</ecNumber>
        <ecNumber evidence="3">2.5.1.59</ecNumber>
    </recommendedName>
    <alternativeName>
        <fullName evidence="12">CAAX farnesyltransferase subunit alpha</fullName>
    </alternativeName>
    <alternativeName>
        <fullName evidence="11">FTase-alpha</fullName>
    </alternativeName>
    <alternativeName>
        <fullName evidence="10">Ras proteins prenyltransferase subunit alpha</fullName>
    </alternativeName>
    <alternativeName>
        <fullName evidence="13">Type I protein geranyl-geranyltransferase subunit alpha</fullName>
    </alternativeName>
</protein>
<evidence type="ECO:0000256" key="12">
    <source>
        <dbReference type="ARBA" id="ARBA00043086"/>
    </source>
</evidence>
<dbReference type="EMBL" id="SKBN01000026">
    <property type="protein sequence ID" value="TGJ86509.1"/>
    <property type="molecule type" value="Genomic_DNA"/>
</dbReference>
<dbReference type="SUPFAM" id="SSF48439">
    <property type="entry name" value="Protein prenylyltransferase"/>
    <property type="match status" value="1"/>
</dbReference>
<evidence type="ECO:0000313" key="15">
    <source>
        <dbReference type="EMBL" id="TGJ86509.1"/>
    </source>
</evidence>
<sequence length="526" mass="61348">MPAKHKGGNSKAKEAESKQQVSAQQPPKTSETIRELEWQQYWSTNPIHKIVEEQGLNSLSPADNRTYLNLELVRNTDQVDELSKKGQRELWKQLSEANVPLRSAPRPRDDQWGRDKSGRDIGDYTPEEYAAYERKKSRISELSLDSTFFKRDRDRAHWKTKNPATGEVYTITEDDIRAEKERRQEMAALQSELYGVKSNPYANDPEWDDVVPIPQDEPEGAIAAISYAEDYAEAMGYLRAVMAVKELTRRCLRLTEHIIDLNPAHYTVWLYRFDIMKALDIPILDELEWLNEVSFEHLKNYQIWHHRQLLMDIYYPTLQSDEDAVATLAAEEHSFLTKILESDTKNYHVWGYRQYLVRKLGLWDSVDEMGSVELMISNDVRNNSAWSHRFFLVFSNPKQSTPDSLSMEHDPKVPADTIDREISYTQEKVRLAPQNQSPWNYLRGVLVKGGRPLGTVREFAESFVTSLGEGEEKEKVRSSHALDWLADIYKEAGEKEKADLCLRRLGERWDRIREGYWAYRRRQLEE</sequence>
<keyword evidence="16" id="KW-1185">Reference proteome</keyword>
<dbReference type="OrthoDB" id="272289at2759"/>
<dbReference type="Proteomes" id="UP000297716">
    <property type="component" value="Unassembled WGS sequence"/>
</dbReference>
<dbReference type="GO" id="GO:0005953">
    <property type="term" value="C:CAAX-protein geranylgeranyltransferase complex"/>
    <property type="evidence" value="ECO:0007669"/>
    <property type="project" value="TreeGrafter"/>
</dbReference>
<evidence type="ECO:0000256" key="5">
    <source>
        <dbReference type="ARBA" id="ARBA00022602"/>
    </source>
</evidence>
<evidence type="ECO:0000256" key="6">
    <source>
        <dbReference type="ARBA" id="ARBA00022679"/>
    </source>
</evidence>
<accession>A0A4Z0YQB3</accession>
<dbReference type="Pfam" id="PF01239">
    <property type="entry name" value="PPTA"/>
    <property type="match status" value="5"/>
</dbReference>
<name>A0A4Z0YQB3_9PEZI</name>
<evidence type="ECO:0000256" key="2">
    <source>
        <dbReference type="ARBA" id="ARBA00006734"/>
    </source>
</evidence>
<dbReference type="GO" id="GO:0004662">
    <property type="term" value="F:CAAX-protein geranylgeranyltransferase activity"/>
    <property type="evidence" value="ECO:0007669"/>
    <property type="project" value="UniProtKB-EC"/>
</dbReference>
<evidence type="ECO:0000256" key="7">
    <source>
        <dbReference type="ARBA" id="ARBA00022737"/>
    </source>
</evidence>
<comment type="cofactor">
    <cofactor evidence="1">
        <name>Mg(2+)</name>
        <dbReference type="ChEBI" id="CHEBI:18420"/>
    </cofactor>
</comment>
<dbReference type="AlphaFoldDB" id="A0A4Z0YQB3"/>
<feature type="compositionally biased region" description="Polar residues" evidence="14">
    <location>
        <begin position="18"/>
        <end position="30"/>
    </location>
</feature>
<dbReference type="EC" id="2.5.1.59" evidence="3"/>
<evidence type="ECO:0000256" key="8">
    <source>
        <dbReference type="ARBA" id="ARBA00022842"/>
    </source>
</evidence>
<reference evidence="15 16" key="1">
    <citation type="submission" date="2019-03" db="EMBL/GenBank/DDBJ databases">
        <title>Draft genome sequence of Xylaria hypoxylon DSM 108379, a ubiquitous saprotrophic-parasitic fungi on hardwood.</title>
        <authorList>
            <person name="Buettner E."/>
            <person name="Leonhardt S."/>
            <person name="Gebauer A.M."/>
            <person name="Liers C."/>
            <person name="Hofrichter M."/>
            <person name="Kellner H."/>
        </authorList>
    </citation>
    <scope>NUCLEOTIDE SEQUENCE [LARGE SCALE GENOMIC DNA]</scope>
    <source>
        <strain evidence="15 16">DSM 108379</strain>
    </source>
</reference>
<dbReference type="PANTHER" id="PTHR11129">
    <property type="entry name" value="PROTEIN FARNESYLTRANSFERASE ALPHA SUBUNIT/RAB GERANYLGERANYL TRANSFERASE ALPHA SUBUNIT"/>
    <property type="match status" value="1"/>
</dbReference>
<organism evidence="15 16">
    <name type="scientific">Xylaria hypoxylon</name>
    <dbReference type="NCBI Taxonomy" id="37992"/>
    <lineage>
        <taxon>Eukaryota</taxon>
        <taxon>Fungi</taxon>
        <taxon>Dikarya</taxon>
        <taxon>Ascomycota</taxon>
        <taxon>Pezizomycotina</taxon>
        <taxon>Sordariomycetes</taxon>
        <taxon>Xylariomycetidae</taxon>
        <taxon>Xylariales</taxon>
        <taxon>Xylariaceae</taxon>
        <taxon>Xylaria</taxon>
    </lineage>
</organism>
<evidence type="ECO:0000256" key="10">
    <source>
        <dbReference type="ARBA" id="ARBA00041392"/>
    </source>
</evidence>